<protein>
    <submittedName>
        <fullName evidence="1">Uncharacterized protein</fullName>
    </submittedName>
</protein>
<reference evidence="1 2" key="1">
    <citation type="submission" date="2019-01" db="EMBL/GenBank/DDBJ databases">
        <title>Sequencing of cultivated peanut Arachis hypogaea provides insights into genome evolution and oil improvement.</title>
        <authorList>
            <person name="Chen X."/>
        </authorList>
    </citation>
    <scope>NUCLEOTIDE SEQUENCE [LARGE SCALE GENOMIC DNA]</scope>
    <source>
        <strain evidence="2">cv. Fuhuasheng</strain>
        <tissue evidence="1">Leaves</tissue>
    </source>
</reference>
<evidence type="ECO:0000313" key="2">
    <source>
        <dbReference type="Proteomes" id="UP000289738"/>
    </source>
</evidence>
<dbReference type="Proteomes" id="UP000289738">
    <property type="component" value="Chromosome B07"/>
</dbReference>
<gene>
    <name evidence="1" type="ORF">Ahy_B07g086396</name>
</gene>
<proteinExistence type="predicted"/>
<name>A0A444Y9J1_ARAHY</name>
<accession>A0A444Y9J1</accession>
<sequence length="153" mass="17556">MIVQQFWVCIADCQGMKKKDVTHRSSSSGHSKCGSVFIFDEFGTLFAGTISFVHEYAILLNLGSLQAIAMKDCVLIFEYNRLNPKNSNGGLSMPFELEIWLQLAYSWMRFFEEIKAILGTIVKHKDLLVSNEKIGFFLFKFIMRKTCILFAYV</sequence>
<evidence type="ECO:0000313" key="1">
    <source>
        <dbReference type="EMBL" id="RYQ98631.1"/>
    </source>
</evidence>
<dbReference type="AlphaFoldDB" id="A0A444Y9J1"/>
<keyword evidence="2" id="KW-1185">Reference proteome</keyword>
<organism evidence="1 2">
    <name type="scientific">Arachis hypogaea</name>
    <name type="common">Peanut</name>
    <dbReference type="NCBI Taxonomy" id="3818"/>
    <lineage>
        <taxon>Eukaryota</taxon>
        <taxon>Viridiplantae</taxon>
        <taxon>Streptophyta</taxon>
        <taxon>Embryophyta</taxon>
        <taxon>Tracheophyta</taxon>
        <taxon>Spermatophyta</taxon>
        <taxon>Magnoliopsida</taxon>
        <taxon>eudicotyledons</taxon>
        <taxon>Gunneridae</taxon>
        <taxon>Pentapetalae</taxon>
        <taxon>rosids</taxon>
        <taxon>fabids</taxon>
        <taxon>Fabales</taxon>
        <taxon>Fabaceae</taxon>
        <taxon>Papilionoideae</taxon>
        <taxon>50 kb inversion clade</taxon>
        <taxon>dalbergioids sensu lato</taxon>
        <taxon>Dalbergieae</taxon>
        <taxon>Pterocarpus clade</taxon>
        <taxon>Arachis</taxon>
    </lineage>
</organism>
<dbReference type="EMBL" id="SDMP01000017">
    <property type="protein sequence ID" value="RYQ98631.1"/>
    <property type="molecule type" value="Genomic_DNA"/>
</dbReference>
<comment type="caution">
    <text evidence="1">The sequence shown here is derived from an EMBL/GenBank/DDBJ whole genome shotgun (WGS) entry which is preliminary data.</text>
</comment>